<dbReference type="Gene3D" id="1.10.150.50">
    <property type="entry name" value="Transcription Factor, Ets-1"/>
    <property type="match status" value="1"/>
</dbReference>
<dbReference type="PANTHER" id="PTHR16222">
    <property type="entry name" value="ADP-RIBOSYLGLYCOHYDROLASE"/>
    <property type="match status" value="1"/>
</dbReference>
<dbReference type="InterPro" id="IPR001660">
    <property type="entry name" value="SAM"/>
</dbReference>
<dbReference type="AlphaFoldDB" id="A0A814NAP0"/>
<feature type="region of interest" description="Disordered" evidence="2">
    <location>
        <begin position="586"/>
        <end position="614"/>
    </location>
</feature>
<dbReference type="InterPro" id="IPR005502">
    <property type="entry name" value="Ribosyl_crysJ1"/>
</dbReference>
<feature type="binding site" evidence="1">
    <location>
        <position position="303"/>
    </location>
    <ligand>
        <name>Mg(2+)</name>
        <dbReference type="ChEBI" id="CHEBI:18420"/>
        <label>1</label>
    </ligand>
</feature>
<feature type="compositionally biased region" description="Polar residues" evidence="2">
    <location>
        <begin position="384"/>
        <end position="401"/>
    </location>
</feature>
<feature type="binding site" evidence="1">
    <location>
        <position position="65"/>
    </location>
    <ligand>
        <name>Mg(2+)</name>
        <dbReference type="ChEBI" id="CHEBI:18420"/>
        <label>1</label>
    </ligand>
</feature>
<feature type="binding site" evidence="1">
    <location>
        <position position="302"/>
    </location>
    <ligand>
        <name>Mg(2+)</name>
        <dbReference type="ChEBI" id="CHEBI:18420"/>
        <label>2</label>
    </ligand>
</feature>
<comment type="caution">
    <text evidence="4">The sequence shown here is derived from an EMBL/GenBank/DDBJ whole genome shotgun (WGS) entry which is preliminary data.</text>
</comment>
<evidence type="ECO:0000259" key="3">
    <source>
        <dbReference type="PROSITE" id="PS50105"/>
    </source>
</evidence>
<sequence>MEEPPDFNDEKVLDRIEGSMIGLAIGDALGAHVEFRPRQFLVEYPVTDFQAGGPWSLQKGQFTDDTSMAICLANSLVTKRDFSLYDQLVRYKWWFRLGYMSSIGECFGIGKGTSKALQEFERRQMLFAKKYNIAREQLDCMSNEKNLVNQFNIYCSEDRMVGNGALMRLAPVPLFFYRFPPYAVEYSGHSAQITHGDIKAYDACRYYGALIVAALQGYRKDQLLDKQFYAKHMDWFSGKPLCSEVKQIAEGSYKKPGGYDDGIRGKGYIINALEAALWAFWSDDDSFERGALAAVNLGDDTDTTAAIYGQLAGAYYGYKKLPQYWVQYIYAKKFMLNLSNWIAYEGEMWRPSAILFPDISSSPSQPYLNEMSTKTGVHEPNLNRDYSQSGATSPTAYSSESNETEGAKKNENPKKHLYNLSDTFRKHSMSPSMSSMNKGKVKYHNTISYFTFDSQSEEVINATPFNKLKSNKHSSSPEESFYPVNSINYSEETSHDNKPHKLVWPNPESNSSTDECISPTWTPSNKRRSDPGVRNSTSIVERRSFDKNVESSENMKFSSRAAPQNPVSINHVNANKHGDLITREENCLPQDPLPLPQSSRRNSKDASSTLTTSEFRTDERYTNIQYVDRPNYDEFHSQDTIDEQTKDNQLSQKPAVLDLDQCLSWSCEDVCVWIKSCGEIYATYIDGFKRHNVDGYHLLHFVDNKALREFGVESSYNRRVIMHGIKNLKQQCTVPLLSNIPSLNDYDNEFDGDFVPPLYLSDNTYPNTMSCILQPLQNNIHSKVYNRILKWIGPLPDEIDIDKIEIIHNADLYRMFLQQIKRTERRQTQPEFKPNLNAETNPVERRKVLDYLQMLAQEVHHNRRVPIVRAWHGCRRANLPKLLSDGFAALSKLDKGWYGTAMYLTSSAEYAAKYTDYGGCLIMCYVVLLNPFPVITDDAPLNVSSSNFRFYGRGNYSNYQCHYIPVAPVNKDTHWNFRPPPNGVEDATYDELAVFQQADILPQVVVHLKSKTTSSNYISSDGGNQERIFLSKD</sequence>
<proteinExistence type="predicted"/>
<dbReference type="InterPro" id="IPR012317">
    <property type="entry name" value="Poly(ADP-ribose)pol_cat_dom"/>
</dbReference>
<reference evidence="4" key="1">
    <citation type="submission" date="2021-02" db="EMBL/GenBank/DDBJ databases">
        <authorList>
            <person name="Nowell W R."/>
        </authorList>
    </citation>
    <scope>NUCLEOTIDE SEQUENCE</scope>
</reference>
<dbReference type="GO" id="GO:0046872">
    <property type="term" value="F:metal ion binding"/>
    <property type="evidence" value="ECO:0007669"/>
    <property type="project" value="UniProtKB-KW"/>
</dbReference>
<feature type="compositionally biased region" description="Polar residues" evidence="2">
    <location>
        <begin position="551"/>
        <end position="572"/>
    </location>
</feature>
<evidence type="ECO:0000313" key="5">
    <source>
        <dbReference type="Proteomes" id="UP000663864"/>
    </source>
</evidence>
<dbReference type="EMBL" id="CAJNOT010000834">
    <property type="protein sequence ID" value="CAF1090940.1"/>
    <property type="molecule type" value="Genomic_DNA"/>
</dbReference>
<feature type="domain" description="SAM" evidence="3">
    <location>
        <begin position="665"/>
        <end position="731"/>
    </location>
</feature>
<dbReference type="SUPFAM" id="SSF56399">
    <property type="entry name" value="ADP-ribosylation"/>
    <property type="match status" value="1"/>
</dbReference>
<dbReference type="Pfam" id="PF07647">
    <property type="entry name" value="SAM_2"/>
    <property type="match status" value="1"/>
</dbReference>
<name>A0A814NAP0_9BILA</name>
<feature type="compositionally biased region" description="Polar residues" evidence="2">
    <location>
        <begin position="507"/>
        <end position="524"/>
    </location>
</feature>
<dbReference type="Gene3D" id="3.90.228.10">
    <property type="match status" value="1"/>
</dbReference>
<organism evidence="4 5">
    <name type="scientific">Rotaria sordida</name>
    <dbReference type="NCBI Taxonomy" id="392033"/>
    <lineage>
        <taxon>Eukaryota</taxon>
        <taxon>Metazoa</taxon>
        <taxon>Spiralia</taxon>
        <taxon>Gnathifera</taxon>
        <taxon>Rotifera</taxon>
        <taxon>Eurotatoria</taxon>
        <taxon>Bdelloidea</taxon>
        <taxon>Philodinida</taxon>
        <taxon>Philodinidae</taxon>
        <taxon>Rotaria</taxon>
    </lineage>
</organism>
<feature type="region of interest" description="Disordered" evidence="2">
    <location>
        <begin position="490"/>
        <end position="572"/>
    </location>
</feature>
<dbReference type="Pfam" id="PF00644">
    <property type="entry name" value="PARP"/>
    <property type="match status" value="1"/>
</dbReference>
<dbReference type="PANTHER" id="PTHR16222:SF12">
    <property type="entry name" value="ADP-RIBOSYLGLYCOHYDROLASE-RELATED"/>
    <property type="match status" value="1"/>
</dbReference>
<feature type="binding site" evidence="1">
    <location>
        <position position="63"/>
    </location>
    <ligand>
        <name>Mg(2+)</name>
        <dbReference type="ChEBI" id="CHEBI:18420"/>
        <label>1</label>
    </ligand>
</feature>
<dbReference type="Proteomes" id="UP000663864">
    <property type="component" value="Unassembled WGS sequence"/>
</dbReference>
<dbReference type="PROSITE" id="PS50105">
    <property type="entry name" value="SAM_DOMAIN"/>
    <property type="match status" value="1"/>
</dbReference>
<dbReference type="InterPro" id="IPR036705">
    <property type="entry name" value="Ribosyl_crysJ1_sf"/>
</dbReference>
<evidence type="ECO:0000256" key="2">
    <source>
        <dbReference type="SAM" id="MobiDB-lite"/>
    </source>
</evidence>
<dbReference type="Gene3D" id="1.10.4080.10">
    <property type="entry name" value="ADP-ribosylation/Crystallin J1"/>
    <property type="match status" value="1"/>
</dbReference>
<accession>A0A814NAP0</accession>
<feature type="compositionally biased region" description="Basic and acidic residues" evidence="2">
    <location>
        <begin position="540"/>
        <end position="550"/>
    </location>
</feature>
<gene>
    <name evidence="4" type="ORF">ZHD862_LOCUS17086</name>
</gene>
<dbReference type="GO" id="GO:0003950">
    <property type="term" value="F:NAD+ poly-ADP-ribosyltransferase activity"/>
    <property type="evidence" value="ECO:0007669"/>
    <property type="project" value="InterPro"/>
</dbReference>
<feature type="binding site" evidence="1">
    <location>
        <position position="64"/>
    </location>
    <ligand>
        <name>Mg(2+)</name>
        <dbReference type="ChEBI" id="CHEBI:18420"/>
        <label>1</label>
    </ligand>
</feature>
<comment type="cofactor">
    <cofactor evidence="1">
        <name>Mg(2+)</name>
        <dbReference type="ChEBI" id="CHEBI:18420"/>
    </cofactor>
    <text evidence="1">Binds 2 magnesium ions per subunit.</text>
</comment>
<evidence type="ECO:0000313" key="4">
    <source>
        <dbReference type="EMBL" id="CAF1090940.1"/>
    </source>
</evidence>
<feature type="compositionally biased region" description="Basic and acidic residues" evidence="2">
    <location>
        <begin position="405"/>
        <end position="414"/>
    </location>
</feature>
<dbReference type="InterPro" id="IPR050792">
    <property type="entry name" value="ADP-ribosylglycohydrolase"/>
</dbReference>
<feature type="region of interest" description="Disordered" evidence="2">
    <location>
        <begin position="367"/>
        <end position="416"/>
    </location>
</feature>
<dbReference type="Pfam" id="PF03747">
    <property type="entry name" value="ADP_ribosyl_GH"/>
    <property type="match status" value="1"/>
</dbReference>
<feature type="compositionally biased region" description="Polar residues" evidence="2">
    <location>
        <begin position="605"/>
        <end position="614"/>
    </location>
</feature>
<keyword evidence="1" id="KW-0479">Metal-binding</keyword>
<protein>
    <recommendedName>
        <fullName evidence="3">SAM domain-containing protein</fullName>
    </recommendedName>
</protein>
<feature type="binding site" evidence="1">
    <location>
        <position position="300"/>
    </location>
    <ligand>
        <name>Mg(2+)</name>
        <dbReference type="ChEBI" id="CHEBI:18420"/>
        <label>1</label>
    </ligand>
</feature>
<dbReference type="SUPFAM" id="SSF47769">
    <property type="entry name" value="SAM/Pointed domain"/>
    <property type="match status" value="1"/>
</dbReference>
<dbReference type="InterPro" id="IPR013761">
    <property type="entry name" value="SAM/pointed_sf"/>
</dbReference>
<keyword evidence="1" id="KW-0460">Magnesium</keyword>
<evidence type="ECO:0000256" key="1">
    <source>
        <dbReference type="PIRSR" id="PIRSR605502-1"/>
    </source>
</evidence>
<dbReference type="SUPFAM" id="SSF101478">
    <property type="entry name" value="ADP-ribosylglycohydrolase"/>
    <property type="match status" value="1"/>
</dbReference>